<dbReference type="GO" id="GO:0005524">
    <property type="term" value="F:ATP binding"/>
    <property type="evidence" value="ECO:0007669"/>
    <property type="project" value="UniProtKB-KW"/>
</dbReference>
<dbReference type="InterPro" id="IPR009057">
    <property type="entry name" value="Homeodomain-like_sf"/>
</dbReference>
<dbReference type="EMBL" id="BAAAPN010000107">
    <property type="protein sequence ID" value="GAA1777535.1"/>
    <property type="molecule type" value="Genomic_DNA"/>
</dbReference>
<dbReference type="RefSeq" id="WP_344069525.1">
    <property type="nucleotide sequence ID" value="NZ_BAAAPN010000107.1"/>
</dbReference>
<dbReference type="Gene3D" id="1.10.357.10">
    <property type="entry name" value="Tetracycline Repressor, domain 2"/>
    <property type="match status" value="1"/>
</dbReference>
<name>A0ABP4XGJ7_9MICO</name>
<dbReference type="Proteomes" id="UP001501475">
    <property type="component" value="Unassembled WGS sequence"/>
</dbReference>
<organism evidence="2 3">
    <name type="scientific">Nostocoides vanveenii</name>
    <dbReference type="NCBI Taxonomy" id="330835"/>
    <lineage>
        <taxon>Bacteria</taxon>
        <taxon>Bacillati</taxon>
        <taxon>Actinomycetota</taxon>
        <taxon>Actinomycetes</taxon>
        <taxon>Micrococcales</taxon>
        <taxon>Intrasporangiaceae</taxon>
        <taxon>Nostocoides</taxon>
    </lineage>
</organism>
<dbReference type="SUPFAM" id="SSF46689">
    <property type="entry name" value="Homeodomain-like"/>
    <property type="match status" value="1"/>
</dbReference>
<keyword evidence="2" id="KW-0547">Nucleotide-binding</keyword>
<protein>
    <submittedName>
        <fullName evidence="2">ABC-F family ATP-binding cassette domain-containing protein</fullName>
    </submittedName>
</protein>
<dbReference type="Pfam" id="PF17940">
    <property type="entry name" value="TetR_C_31"/>
    <property type="match status" value="1"/>
</dbReference>
<feature type="domain" description="Tetracyclin repressor-like C-terminal group 31" evidence="1">
    <location>
        <begin position="101"/>
        <end position="202"/>
    </location>
</feature>
<evidence type="ECO:0000313" key="2">
    <source>
        <dbReference type="EMBL" id="GAA1777535.1"/>
    </source>
</evidence>
<accession>A0ABP4XGJ7</accession>
<dbReference type="InterPro" id="IPR041583">
    <property type="entry name" value="TetR_C_31"/>
</dbReference>
<sequence length="206" mass="22360">MPLTAPADNVEIARATGRRKDLLDAAVCVVSRGGLRALTHRAVDAEAGVPEGSTSTSYRTRIALLTALTAHVSWLLADRIEATATRVEAFDEADDAQRQRLIIDEVVRLLVGHVTETELVAVQAELALESVRTPELMAMFGLWRVRLVALVEGIAVHVSRRHAAERAEVTVAAFQGVLLSSLPLPRSERAAYVERATRQLIDLLAA</sequence>
<keyword evidence="3" id="KW-1185">Reference proteome</keyword>
<keyword evidence="2" id="KW-0067">ATP-binding</keyword>
<reference evidence="3" key="1">
    <citation type="journal article" date="2019" name="Int. J. Syst. Evol. Microbiol.">
        <title>The Global Catalogue of Microorganisms (GCM) 10K type strain sequencing project: providing services to taxonomists for standard genome sequencing and annotation.</title>
        <authorList>
            <consortium name="The Broad Institute Genomics Platform"/>
            <consortium name="The Broad Institute Genome Sequencing Center for Infectious Disease"/>
            <person name="Wu L."/>
            <person name="Ma J."/>
        </authorList>
    </citation>
    <scope>NUCLEOTIDE SEQUENCE [LARGE SCALE GENOMIC DNA]</scope>
    <source>
        <strain evidence="3">JCM 15591</strain>
    </source>
</reference>
<gene>
    <name evidence="2" type="ORF">GCM10009810_38230</name>
</gene>
<evidence type="ECO:0000259" key="1">
    <source>
        <dbReference type="Pfam" id="PF17940"/>
    </source>
</evidence>
<proteinExistence type="predicted"/>
<comment type="caution">
    <text evidence="2">The sequence shown here is derived from an EMBL/GenBank/DDBJ whole genome shotgun (WGS) entry which is preliminary data.</text>
</comment>
<evidence type="ECO:0000313" key="3">
    <source>
        <dbReference type="Proteomes" id="UP001501475"/>
    </source>
</evidence>